<organism evidence="2 3">
    <name type="scientific">Allosphingosinicella indica</name>
    <dbReference type="NCBI Taxonomy" id="941907"/>
    <lineage>
        <taxon>Bacteria</taxon>
        <taxon>Pseudomonadati</taxon>
        <taxon>Pseudomonadota</taxon>
        <taxon>Alphaproteobacteria</taxon>
        <taxon>Sphingomonadales</taxon>
        <taxon>Sphingomonadaceae</taxon>
        <taxon>Allosphingosinicella</taxon>
    </lineage>
</organism>
<keyword evidence="3" id="KW-1185">Reference proteome</keyword>
<name>A0A1X7G4P6_9SPHN</name>
<dbReference type="SUPFAM" id="SSF56935">
    <property type="entry name" value="Porins"/>
    <property type="match status" value="1"/>
</dbReference>
<dbReference type="EMBL" id="LT840185">
    <property type="protein sequence ID" value="SMF63880.1"/>
    <property type="molecule type" value="Genomic_DNA"/>
</dbReference>
<keyword evidence="1" id="KW-0732">Signal</keyword>
<dbReference type="InterPro" id="IPR023614">
    <property type="entry name" value="Porin_dom_sf"/>
</dbReference>
<gene>
    <name evidence="2" type="ORF">SAMN06295910_1138</name>
</gene>
<protein>
    <recommendedName>
        <fullName evidence="4">Porin</fullName>
    </recommendedName>
</protein>
<dbReference type="Proteomes" id="UP000192934">
    <property type="component" value="Chromosome I"/>
</dbReference>
<dbReference type="STRING" id="941907.SAMN06295910_1138"/>
<evidence type="ECO:0000313" key="3">
    <source>
        <dbReference type="Proteomes" id="UP000192934"/>
    </source>
</evidence>
<dbReference type="Gene3D" id="2.40.160.10">
    <property type="entry name" value="Porin"/>
    <property type="match status" value="1"/>
</dbReference>
<accession>A0A1X7G4P6</accession>
<feature type="chain" id="PRO_5012552922" description="Porin" evidence="1">
    <location>
        <begin position="29"/>
        <end position="242"/>
    </location>
</feature>
<evidence type="ECO:0008006" key="4">
    <source>
        <dbReference type="Google" id="ProtNLM"/>
    </source>
</evidence>
<dbReference type="AlphaFoldDB" id="A0A1X7G4P6"/>
<proteinExistence type="predicted"/>
<reference evidence="3" key="1">
    <citation type="submission" date="2017-04" db="EMBL/GenBank/DDBJ databases">
        <authorList>
            <person name="Varghese N."/>
            <person name="Submissions S."/>
        </authorList>
    </citation>
    <scope>NUCLEOTIDE SEQUENCE [LARGE SCALE GENOMIC DNA]</scope>
    <source>
        <strain evidence="3">Dd16</strain>
    </source>
</reference>
<evidence type="ECO:0000256" key="1">
    <source>
        <dbReference type="SAM" id="SignalP"/>
    </source>
</evidence>
<feature type="signal peptide" evidence="1">
    <location>
        <begin position="1"/>
        <end position="28"/>
    </location>
</feature>
<sequence length="242" mass="25239">MTKKRGMSGLLGGASLALLALVLTPAIAATVVQSGAKESAKRPALSLRSAANGFTPAVADPRLAAEFARRGLSAGSFRFTPSVSADKSNKPVTVAVRARSITPGDTTRSADGAAAITAITPTAYSLGVSVGWKRFALSGDVSKFDGGVLPGRESAEVGVSYSPTRNFTGRVAVGAERANDVLPRLNPVDSSYSLDVGGTYSIARNIDVTGGVRYQIDRDRLQPLTDDRRDSQALYVGTAFRF</sequence>
<evidence type="ECO:0000313" key="2">
    <source>
        <dbReference type="EMBL" id="SMF63880.1"/>
    </source>
</evidence>